<dbReference type="InterPro" id="IPR036397">
    <property type="entry name" value="RNaseH_sf"/>
</dbReference>
<accession>F0WGN6</accession>
<sequence length="256" mass="29036">MDFIAGLPVSEGFGAIFVTVDKLSKRSKYQPTYSTADAEATAKVFSNAVIRHHGLPKVVFNDRDPKFTSYFWKSLANLMGIKLSMTTFHRAQADGQTERKNFVLEDALRCMVSYHGDDWIQHIGTIEYAHATLLNESTRLTPFEVATGRKVQNLIAQEFDMEDSNVHHMEVAEFTKTFAVKLQEVIKLAQENLKQAQMRQKKYVDRKCLAVTFRAVDFVMLDTRNPPLKTIAKCTAPQKAKLAAKKVGPFEIKQMI</sequence>
<dbReference type="InterPro" id="IPR050951">
    <property type="entry name" value="Retrovirus_Pol_polyprotein"/>
</dbReference>
<dbReference type="GO" id="GO:0003676">
    <property type="term" value="F:nucleic acid binding"/>
    <property type="evidence" value="ECO:0007669"/>
    <property type="project" value="InterPro"/>
</dbReference>
<dbReference type="Gene3D" id="3.30.420.10">
    <property type="entry name" value="Ribonuclease H-like superfamily/Ribonuclease H"/>
    <property type="match status" value="1"/>
</dbReference>
<evidence type="ECO:0000259" key="2">
    <source>
        <dbReference type="PROSITE" id="PS50994"/>
    </source>
</evidence>
<dbReference type="EMBL" id="FR824138">
    <property type="protein sequence ID" value="CCA20400.1"/>
    <property type="molecule type" value="Genomic_DNA"/>
</dbReference>
<dbReference type="SUPFAM" id="SSF53098">
    <property type="entry name" value="Ribonuclease H-like"/>
    <property type="match status" value="1"/>
</dbReference>
<keyword evidence="1" id="KW-0175">Coiled coil</keyword>
<feature type="domain" description="Integrase catalytic" evidence="2">
    <location>
        <begin position="1"/>
        <end position="150"/>
    </location>
</feature>
<reference evidence="3" key="2">
    <citation type="submission" date="2011-02" db="EMBL/GenBank/DDBJ databases">
        <authorList>
            <person name="MacLean D."/>
        </authorList>
    </citation>
    <scope>NUCLEOTIDE SEQUENCE</scope>
</reference>
<dbReference type="GO" id="GO:0015074">
    <property type="term" value="P:DNA integration"/>
    <property type="evidence" value="ECO:0007669"/>
    <property type="project" value="InterPro"/>
</dbReference>
<gene>
    <name evidence="3" type="primary">AlNc14C93G5764</name>
    <name evidence="3" type="ORF">ALNC14_065430</name>
</gene>
<organism evidence="3">
    <name type="scientific">Albugo laibachii Nc14</name>
    <dbReference type="NCBI Taxonomy" id="890382"/>
    <lineage>
        <taxon>Eukaryota</taxon>
        <taxon>Sar</taxon>
        <taxon>Stramenopiles</taxon>
        <taxon>Oomycota</taxon>
        <taxon>Peronosporomycetes</taxon>
        <taxon>Albuginales</taxon>
        <taxon>Albuginaceae</taxon>
        <taxon>Albugo</taxon>
    </lineage>
</organism>
<dbReference type="HOGENOM" id="CLU_000384_6_1_1"/>
<dbReference type="AlphaFoldDB" id="F0WGN6"/>
<proteinExistence type="predicted"/>
<dbReference type="PROSITE" id="PS50994">
    <property type="entry name" value="INTEGRASE"/>
    <property type="match status" value="1"/>
</dbReference>
<evidence type="ECO:0000256" key="1">
    <source>
        <dbReference type="SAM" id="Coils"/>
    </source>
</evidence>
<dbReference type="PANTHER" id="PTHR37984">
    <property type="entry name" value="PROTEIN CBG26694"/>
    <property type="match status" value="1"/>
</dbReference>
<protein>
    <submittedName>
        <fullName evidence="3">Polyprotein putative</fullName>
    </submittedName>
</protein>
<name>F0WGN6_9STRA</name>
<dbReference type="InterPro" id="IPR001584">
    <property type="entry name" value="Integrase_cat-core"/>
</dbReference>
<reference evidence="3" key="1">
    <citation type="journal article" date="2011" name="PLoS Biol.">
        <title>Gene gain and loss during evolution of obligate parasitism in the white rust pathogen of Arabidopsis thaliana.</title>
        <authorList>
            <person name="Kemen E."/>
            <person name="Gardiner A."/>
            <person name="Schultz-Larsen T."/>
            <person name="Kemen A.C."/>
            <person name="Balmuth A.L."/>
            <person name="Robert-Seilaniantz A."/>
            <person name="Bailey K."/>
            <person name="Holub E."/>
            <person name="Studholme D.J."/>
            <person name="Maclean D."/>
            <person name="Jones J.D."/>
        </authorList>
    </citation>
    <scope>NUCLEOTIDE SEQUENCE</scope>
</reference>
<dbReference type="InterPro" id="IPR012337">
    <property type="entry name" value="RNaseH-like_sf"/>
</dbReference>
<dbReference type="PANTHER" id="PTHR37984:SF5">
    <property type="entry name" value="PROTEIN NYNRIN-LIKE"/>
    <property type="match status" value="1"/>
</dbReference>
<feature type="coiled-coil region" evidence="1">
    <location>
        <begin position="179"/>
        <end position="206"/>
    </location>
</feature>
<evidence type="ECO:0000313" key="3">
    <source>
        <dbReference type="EMBL" id="CCA20400.1"/>
    </source>
</evidence>